<keyword evidence="5" id="KW-1185">Reference proteome</keyword>
<organism evidence="4 5">
    <name type="scientific">Desulfitobacterium metallireducens DSM 15288</name>
    <dbReference type="NCBI Taxonomy" id="871968"/>
    <lineage>
        <taxon>Bacteria</taxon>
        <taxon>Bacillati</taxon>
        <taxon>Bacillota</taxon>
        <taxon>Clostridia</taxon>
        <taxon>Eubacteriales</taxon>
        <taxon>Desulfitobacteriaceae</taxon>
        <taxon>Desulfitobacterium</taxon>
    </lineage>
</organism>
<dbReference type="HOGENOM" id="CLU_018816_14_5_9"/>
<dbReference type="Pfam" id="PF25967">
    <property type="entry name" value="RND-MFP_C"/>
    <property type="match status" value="1"/>
</dbReference>
<dbReference type="STRING" id="871968.DESME_15135"/>
<dbReference type="Pfam" id="PF25917">
    <property type="entry name" value="BSH_RND"/>
    <property type="match status" value="1"/>
</dbReference>
<evidence type="ECO:0000259" key="2">
    <source>
        <dbReference type="Pfam" id="PF25917"/>
    </source>
</evidence>
<feature type="domain" description="Multidrug resistance protein MdtA-like barrel-sandwich hybrid" evidence="2">
    <location>
        <begin position="73"/>
        <end position="259"/>
    </location>
</feature>
<dbReference type="GO" id="GO:0015562">
    <property type="term" value="F:efflux transmembrane transporter activity"/>
    <property type="evidence" value="ECO:0007669"/>
    <property type="project" value="TreeGrafter"/>
</dbReference>
<gene>
    <name evidence="4" type="ORF">DESME_15135</name>
</gene>
<feature type="domain" description="Multidrug resistance protein MdtA-like C-terminal permuted SH3" evidence="3">
    <location>
        <begin position="357"/>
        <end position="413"/>
    </location>
</feature>
<dbReference type="eggNOG" id="COG0845">
    <property type="taxonomic scope" value="Bacteria"/>
</dbReference>
<dbReference type="AlphaFoldDB" id="W0EBT5"/>
<dbReference type="Gene3D" id="2.40.30.170">
    <property type="match status" value="1"/>
</dbReference>
<dbReference type="SUPFAM" id="SSF111369">
    <property type="entry name" value="HlyD-like secretion proteins"/>
    <property type="match status" value="1"/>
</dbReference>
<evidence type="ECO:0000259" key="3">
    <source>
        <dbReference type="Pfam" id="PF25967"/>
    </source>
</evidence>
<sequence>MSMSLPQFKLISRLKEKKGKRILIIGGIALLSIVGVLASSTLPLEGEILTVHPAEFSKGFTEEAQVQALNELSVYNSVDGKIATLHVQNGDSVAKGQVLVELETQDLQNQVDVLKAQLTSLEGQRQQTYRTPQPALIQQQNLLISLAEQDVLAQEQALARSKALYEAGAIPLVNYEEAQHLTEKAKSSLEQQKLALQLLYQQGEPAPGTELYFSGQTKALDTQISLLEDKIQKSIIISPQDGLIKDLTLKTGMVMPSGQFLLSIAPNQGYRLKSYILASDALDIKLGSEVKLFQETSTGTVTRTGKVESVSPSASERISPLGLKENRVEVTILLQSDTPVILGSSMDVQFITHQESNRILIPKTALFPYQDGQALWVIRDGKATLQPVTKGLENDKESIIEKGLEDGDQVLLDTELKGLKEGKRIKAAQT</sequence>
<proteinExistence type="predicted"/>
<dbReference type="Proteomes" id="UP000010847">
    <property type="component" value="Chromosome"/>
</dbReference>
<dbReference type="GO" id="GO:1990281">
    <property type="term" value="C:efflux pump complex"/>
    <property type="evidence" value="ECO:0007669"/>
    <property type="project" value="TreeGrafter"/>
</dbReference>
<evidence type="ECO:0000313" key="5">
    <source>
        <dbReference type="Proteomes" id="UP000010847"/>
    </source>
</evidence>
<dbReference type="EMBL" id="CP007032">
    <property type="protein sequence ID" value="AHF08207.1"/>
    <property type="molecule type" value="Genomic_DNA"/>
</dbReference>
<dbReference type="PANTHER" id="PTHR30469">
    <property type="entry name" value="MULTIDRUG RESISTANCE PROTEIN MDTA"/>
    <property type="match status" value="1"/>
</dbReference>
<reference evidence="4 5" key="1">
    <citation type="submission" date="2013-12" db="EMBL/GenBank/DDBJ databases">
        <authorList>
            <consortium name="DOE Joint Genome Institute"/>
            <person name="Smidt H."/>
            <person name="Huntemann M."/>
            <person name="Han J."/>
            <person name="Chen A."/>
            <person name="Kyrpides N."/>
            <person name="Mavromatis K."/>
            <person name="Markowitz V."/>
            <person name="Palaniappan K."/>
            <person name="Ivanova N."/>
            <person name="Schaumberg A."/>
            <person name="Pati A."/>
            <person name="Liolios K."/>
            <person name="Nordberg H.P."/>
            <person name="Cantor M.N."/>
            <person name="Hua S.X."/>
            <person name="Woyke T."/>
        </authorList>
    </citation>
    <scope>NUCLEOTIDE SEQUENCE [LARGE SCALE GENOMIC DNA]</scope>
    <source>
        <strain evidence="5">DSM 15288</strain>
    </source>
</reference>
<evidence type="ECO:0000256" key="1">
    <source>
        <dbReference type="ARBA" id="ARBA00022448"/>
    </source>
</evidence>
<dbReference type="PANTHER" id="PTHR30469:SF33">
    <property type="entry name" value="SLR1207 PROTEIN"/>
    <property type="match status" value="1"/>
</dbReference>
<dbReference type="InterPro" id="IPR058625">
    <property type="entry name" value="MdtA-like_BSH"/>
</dbReference>
<dbReference type="InterPro" id="IPR058627">
    <property type="entry name" value="MdtA-like_C"/>
</dbReference>
<evidence type="ECO:0000313" key="4">
    <source>
        <dbReference type="EMBL" id="AHF08207.1"/>
    </source>
</evidence>
<dbReference type="Gene3D" id="1.10.287.470">
    <property type="entry name" value="Helix hairpin bin"/>
    <property type="match status" value="1"/>
</dbReference>
<protein>
    <submittedName>
        <fullName evidence="4">RND transporter</fullName>
    </submittedName>
</protein>
<dbReference type="Gene3D" id="2.40.420.20">
    <property type="match status" value="1"/>
</dbReference>
<keyword evidence="1" id="KW-0813">Transport</keyword>
<dbReference type="KEGG" id="dmt:DESME_15135"/>
<dbReference type="Gene3D" id="2.40.50.100">
    <property type="match status" value="1"/>
</dbReference>
<name>W0EBT5_9FIRM</name>
<accession>W0EBT5</accession>